<gene>
    <name evidence="2" type="ORF">Nepgr_023817</name>
</gene>
<evidence type="ECO:0000313" key="3">
    <source>
        <dbReference type="Proteomes" id="UP001279734"/>
    </source>
</evidence>
<feature type="region of interest" description="Disordered" evidence="1">
    <location>
        <begin position="1"/>
        <end position="32"/>
    </location>
</feature>
<reference evidence="2" key="1">
    <citation type="submission" date="2023-05" db="EMBL/GenBank/DDBJ databases">
        <title>Nepenthes gracilis genome sequencing.</title>
        <authorList>
            <person name="Fukushima K."/>
        </authorList>
    </citation>
    <scope>NUCLEOTIDE SEQUENCE</scope>
    <source>
        <strain evidence="2">SING2019-196</strain>
    </source>
</reference>
<protein>
    <submittedName>
        <fullName evidence="2">Uncharacterized protein</fullName>
    </submittedName>
</protein>
<evidence type="ECO:0000256" key="1">
    <source>
        <dbReference type="SAM" id="MobiDB-lite"/>
    </source>
</evidence>
<dbReference type="EMBL" id="BSYO01000024">
    <property type="protein sequence ID" value="GMH21974.1"/>
    <property type="molecule type" value="Genomic_DNA"/>
</dbReference>
<name>A0AAD3XZF9_NEPGR</name>
<accession>A0AAD3XZF9</accession>
<dbReference type="Proteomes" id="UP001279734">
    <property type="component" value="Unassembled WGS sequence"/>
</dbReference>
<organism evidence="2 3">
    <name type="scientific">Nepenthes gracilis</name>
    <name type="common">Slender pitcher plant</name>
    <dbReference type="NCBI Taxonomy" id="150966"/>
    <lineage>
        <taxon>Eukaryota</taxon>
        <taxon>Viridiplantae</taxon>
        <taxon>Streptophyta</taxon>
        <taxon>Embryophyta</taxon>
        <taxon>Tracheophyta</taxon>
        <taxon>Spermatophyta</taxon>
        <taxon>Magnoliopsida</taxon>
        <taxon>eudicotyledons</taxon>
        <taxon>Gunneridae</taxon>
        <taxon>Pentapetalae</taxon>
        <taxon>Caryophyllales</taxon>
        <taxon>Nepenthaceae</taxon>
        <taxon>Nepenthes</taxon>
    </lineage>
</organism>
<feature type="region of interest" description="Disordered" evidence="1">
    <location>
        <begin position="44"/>
        <end position="86"/>
    </location>
</feature>
<proteinExistence type="predicted"/>
<sequence>MGHLKSFSRLDSEGADIPLSSGSKITSAPRDAYMPRNISCPVSSISSPLLHPKSPQRKSEQVSPIYNLRGGAPGSSPPHTVGSGNTPWTVLQQPATSLYEGIGIQRCRKNLYASVSPHKEWKHRFFHGIPQMSLPYKEIVSLINRQPKEQHDGRLVLADRVSSALEGSY</sequence>
<comment type="caution">
    <text evidence="2">The sequence shown here is derived from an EMBL/GenBank/DDBJ whole genome shotgun (WGS) entry which is preliminary data.</text>
</comment>
<dbReference type="AlphaFoldDB" id="A0AAD3XZF9"/>
<evidence type="ECO:0000313" key="2">
    <source>
        <dbReference type="EMBL" id="GMH21974.1"/>
    </source>
</evidence>
<keyword evidence="3" id="KW-1185">Reference proteome</keyword>